<gene>
    <name evidence="2" type="ORF">K503DRAFT_684209</name>
</gene>
<name>A0A1B7NB27_9AGAM</name>
<proteinExistence type="predicted"/>
<dbReference type="AlphaFoldDB" id="A0A1B7NB27"/>
<dbReference type="Gene3D" id="3.40.50.620">
    <property type="entry name" value="HUPs"/>
    <property type="match status" value="1"/>
</dbReference>
<dbReference type="EMBL" id="KV448166">
    <property type="protein sequence ID" value="OAX41984.1"/>
    <property type="molecule type" value="Genomic_DNA"/>
</dbReference>
<dbReference type="Proteomes" id="UP000092154">
    <property type="component" value="Unassembled WGS sequence"/>
</dbReference>
<feature type="domain" description="Cytidyltransferase-like" evidence="1">
    <location>
        <begin position="180"/>
        <end position="329"/>
    </location>
</feature>
<evidence type="ECO:0000259" key="1">
    <source>
        <dbReference type="Pfam" id="PF01467"/>
    </source>
</evidence>
<dbReference type="SUPFAM" id="SSF52374">
    <property type="entry name" value="Nucleotidylyl transferase"/>
    <property type="match status" value="1"/>
</dbReference>
<dbReference type="PANTHER" id="PTHR10695:SF46">
    <property type="entry name" value="BIFUNCTIONAL COENZYME A SYNTHASE-RELATED"/>
    <property type="match status" value="1"/>
</dbReference>
<dbReference type="STRING" id="1314800.A0A1B7NB27"/>
<dbReference type="OrthoDB" id="330671at2759"/>
<dbReference type="InParanoid" id="A0A1B7NB27"/>
<dbReference type="InterPro" id="IPR014729">
    <property type="entry name" value="Rossmann-like_a/b/a_fold"/>
</dbReference>
<dbReference type="CDD" id="cd02164">
    <property type="entry name" value="PPAT_CoAS"/>
    <property type="match status" value="1"/>
</dbReference>
<dbReference type="Pfam" id="PF01467">
    <property type="entry name" value="CTP_transf_like"/>
    <property type="match status" value="1"/>
</dbReference>
<keyword evidence="2" id="KW-0808">Transferase</keyword>
<dbReference type="GO" id="GO:0015937">
    <property type="term" value="P:coenzyme A biosynthetic process"/>
    <property type="evidence" value="ECO:0007669"/>
    <property type="project" value="TreeGrafter"/>
</dbReference>
<sequence length="339" mass="37669">MGGIKRAVLFAHLPDLEPPHHLGSPISSVVALTRESLVIVFLSHLFRLPQTADSCSDTSQGQQQQLSLNRVHQWDDVQRLLTYVYVKATKAAQDLGKVLLDISIVLKDVSEDFSTDFGNGMDMCFRIHGDPPILHLPESIEALPTVFIIPDRITEARQQRSVPVTASCDASPSSYPVVALGGTFDHLHAGHKILLCMAAWIASSKVIVGVTDDDLLKNKSNKHVLESMTVRMERTRSFLQLFRPDLEYEIVPLRDVCGPTGWDPNIQALVVSMETLPGAAAIDKKRAAESLPPLRTFVIDVISSESEKLDHEDMEMLKQTKLSSTFIREWIVKNQTNTV</sequence>
<dbReference type="GO" id="GO:0004140">
    <property type="term" value="F:dephospho-CoA kinase activity"/>
    <property type="evidence" value="ECO:0007669"/>
    <property type="project" value="TreeGrafter"/>
</dbReference>
<reference evidence="2 3" key="1">
    <citation type="submission" date="2016-06" db="EMBL/GenBank/DDBJ databases">
        <title>Comparative genomics of the ectomycorrhizal sister species Rhizopogon vinicolor and Rhizopogon vesiculosus (Basidiomycota: Boletales) reveals a divergence of the mating type B locus.</title>
        <authorList>
            <consortium name="DOE Joint Genome Institute"/>
            <person name="Mujic A.B."/>
            <person name="Kuo A."/>
            <person name="Tritt A."/>
            <person name="Lipzen A."/>
            <person name="Chen C."/>
            <person name="Johnson J."/>
            <person name="Sharma A."/>
            <person name="Barry K."/>
            <person name="Grigoriev I.V."/>
            <person name="Spatafora J.W."/>
        </authorList>
    </citation>
    <scope>NUCLEOTIDE SEQUENCE [LARGE SCALE GENOMIC DNA]</scope>
    <source>
        <strain evidence="2 3">AM-OR11-026</strain>
    </source>
</reference>
<evidence type="ECO:0000313" key="3">
    <source>
        <dbReference type="Proteomes" id="UP000092154"/>
    </source>
</evidence>
<organism evidence="2 3">
    <name type="scientific">Rhizopogon vinicolor AM-OR11-026</name>
    <dbReference type="NCBI Taxonomy" id="1314800"/>
    <lineage>
        <taxon>Eukaryota</taxon>
        <taxon>Fungi</taxon>
        <taxon>Dikarya</taxon>
        <taxon>Basidiomycota</taxon>
        <taxon>Agaricomycotina</taxon>
        <taxon>Agaricomycetes</taxon>
        <taxon>Agaricomycetidae</taxon>
        <taxon>Boletales</taxon>
        <taxon>Suillineae</taxon>
        <taxon>Rhizopogonaceae</taxon>
        <taxon>Rhizopogon</taxon>
    </lineage>
</organism>
<dbReference type="PANTHER" id="PTHR10695">
    <property type="entry name" value="DEPHOSPHO-COA KINASE-RELATED"/>
    <property type="match status" value="1"/>
</dbReference>
<keyword evidence="3" id="KW-1185">Reference proteome</keyword>
<protein>
    <submittedName>
        <fullName evidence="2">Nucleotidylyl transferase</fullName>
    </submittedName>
</protein>
<evidence type="ECO:0000313" key="2">
    <source>
        <dbReference type="EMBL" id="OAX41984.1"/>
    </source>
</evidence>
<dbReference type="InterPro" id="IPR004821">
    <property type="entry name" value="Cyt_trans-like"/>
</dbReference>
<accession>A0A1B7NB27</accession>